<accession>A0A379MPH0</accession>
<name>A0A379MPH0_9BACT</name>
<dbReference type="Proteomes" id="UP000255233">
    <property type="component" value="Unassembled WGS sequence"/>
</dbReference>
<sequence>MRKTLLFIAASIITLSSFAQGTTILRYVEVVPVEGASADALYDRAEVWVSQAFQNPAKVMKYQNKENHQLILNPLTQFNFSKFIGSEGVKGTIEYTIKINTREGRYRIEITDCYHHGKLYSFGLLTSDSVLTEKKLRGTTLKWEQNVWTELLSTMRKEMLLLTSSLKNTMMIKDESRSEDW</sequence>
<dbReference type="RefSeq" id="WP_027290499.1">
    <property type="nucleotide sequence ID" value="NZ_UGVL01000001.1"/>
</dbReference>
<dbReference type="EMBL" id="UGVL01000001">
    <property type="protein sequence ID" value="SUE33518.1"/>
    <property type="molecule type" value="Genomic_DNA"/>
</dbReference>
<evidence type="ECO:0000256" key="1">
    <source>
        <dbReference type="SAM" id="SignalP"/>
    </source>
</evidence>
<keyword evidence="4" id="KW-1185">Reference proteome</keyword>
<dbReference type="Gene3D" id="3.30.530.80">
    <property type="match status" value="1"/>
</dbReference>
<gene>
    <name evidence="3" type="ORF">NCTC11190_00726</name>
</gene>
<evidence type="ECO:0000313" key="3">
    <source>
        <dbReference type="EMBL" id="SUE33518.1"/>
    </source>
</evidence>
<dbReference type="STRING" id="880526.GCA_000427365_00720"/>
<protein>
    <recommendedName>
        <fullName evidence="2">DUF4468 domain-containing protein</fullName>
    </recommendedName>
</protein>
<proteinExistence type="predicted"/>
<feature type="signal peptide" evidence="1">
    <location>
        <begin position="1"/>
        <end position="19"/>
    </location>
</feature>
<dbReference type="OrthoDB" id="965647at2"/>
<feature type="chain" id="PRO_5016746951" description="DUF4468 domain-containing protein" evidence="1">
    <location>
        <begin position="20"/>
        <end position="181"/>
    </location>
</feature>
<dbReference type="InterPro" id="IPR027823">
    <property type="entry name" value="DUF4468"/>
</dbReference>
<keyword evidence="1" id="KW-0732">Signal</keyword>
<dbReference type="Pfam" id="PF14730">
    <property type="entry name" value="DUF4468"/>
    <property type="match status" value="1"/>
</dbReference>
<evidence type="ECO:0000259" key="2">
    <source>
        <dbReference type="Pfam" id="PF14730"/>
    </source>
</evidence>
<reference evidence="3 4" key="1">
    <citation type="submission" date="2018-06" db="EMBL/GenBank/DDBJ databases">
        <authorList>
            <consortium name="Pathogen Informatics"/>
            <person name="Doyle S."/>
        </authorList>
    </citation>
    <scope>NUCLEOTIDE SEQUENCE [LARGE SCALE GENOMIC DNA]</scope>
    <source>
        <strain evidence="3 4">NCTC11190</strain>
    </source>
</reference>
<evidence type="ECO:0000313" key="4">
    <source>
        <dbReference type="Proteomes" id="UP000255233"/>
    </source>
</evidence>
<feature type="domain" description="DUF4468" evidence="2">
    <location>
        <begin position="27"/>
        <end position="113"/>
    </location>
</feature>
<organism evidence="3 4">
    <name type="scientific">Rikenella microfusus</name>
    <dbReference type="NCBI Taxonomy" id="28139"/>
    <lineage>
        <taxon>Bacteria</taxon>
        <taxon>Pseudomonadati</taxon>
        <taxon>Bacteroidota</taxon>
        <taxon>Bacteroidia</taxon>
        <taxon>Bacteroidales</taxon>
        <taxon>Rikenellaceae</taxon>
        <taxon>Rikenella</taxon>
    </lineage>
</organism>
<dbReference type="AlphaFoldDB" id="A0A379MPH0"/>